<feature type="compositionally biased region" description="Low complexity" evidence="2">
    <location>
        <begin position="533"/>
        <end position="551"/>
    </location>
</feature>
<dbReference type="PANTHER" id="PTHR45705:SF1">
    <property type="entry name" value="FI20236P1"/>
    <property type="match status" value="1"/>
</dbReference>
<dbReference type="SMART" id="SM00105">
    <property type="entry name" value="ArfGap"/>
    <property type="match status" value="1"/>
</dbReference>
<dbReference type="SUPFAM" id="SSF57863">
    <property type="entry name" value="ArfGap/RecO-like zinc finger"/>
    <property type="match status" value="1"/>
</dbReference>
<dbReference type="FunFam" id="1.10.220.150:FF:000010">
    <property type="entry name" value="Stromal membrane-associated protein"/>
    <property type="match status" value="1"/>
</dbReference>
<dbReference type="GO" id="GO:0005737">
    <property type="term" value="C:cytoplasm"/>
    <property type="evidence" value="ECO:0007669"/>
    <property type="project" value="TreeGrafter"/>
</dbReference>
<dbReference type="OrthoDB" id="10266696at2759"/>
<proteinExistence type="predicted"/>
<accession>A0A9P4U2N3</accession>
<evidence type="ECO:0000256" key="2">
    <source>
        <dbReference type="SAM" id="MobiDB-lite"/>
    </source>
</evidence>
<feature type="domain" description="Arf-GAP" evidence="3">
    <location>
        <begin position="15"/>
        <end position="143"/>
    </location>
</feature>
<dbReference type="GO" id="GO:0005096">
    <property type="term" value="F:GTPase activator activity"/>
    <property type="evidence" value="ECO:0007669"/>
    <property type="project" value="InterPro"/>
</dbReference>
<dbReference type="PRINTS" id="PR00405">
    <property type="entry name" value="REVINTRACTNG"/>
</dbReference>
<feature type="compositionally biased region" description="Low complexity" evidence="2">
    <location>
        <begin position="481"/>
        <end position="499"/>
    </location>
</feature>
<dbReference type="PROSITE" id="PS50115">
    <property type="entry name" value="ARFGAP"/>
    <property type="match status" value="1"/>
</dbReference>
<dbReference type="EMBL" id="MU007017">
    <property type="protein sequence ID" value="KAF2434122.1"/>
    <property type="molecule type" value="Genomic_DNA"/>
</dbReference>
<feature type="compositionally biased region" description="Low complexity" evidence="2">
    <location>
        <begin position="203"/>
        <end position="218"/>
    </location>
</feature>
<feature type="compositionally biased region" description="Low complexity" evidence="2">
    <location>
        <begin position="239"/>
        <end position="251"/>
    </location>
</feature>
<dbReference type="PANTHER" id="PTHR45705">
    <property type="entry name" value="FI20236P1"/>
    <property type="match status" value="1"/>
</dbReference>
<gene>
    <name evidence="4" type="ORF">EJ08DRAFT_606086</name>
</gene>
<dbReference type="GO" id="GO:0008270">
    <property type="term" value="F:zinc ion binding"/>
    <property type="evidence" value="ECO:0007669"/>
    <property type="project" value="UniProtKB-KW"/>
</dbReference>
<keyword evidence="5" id="KW-1185">Reference proteome</keyword>
<protein>
    <submittedName>
        <fullName evidence="4">ArfGap-domain-containing protein</fullName>
    </submittedName>
</protein>
<feature type="region of interest" description="Disordered" evidence="2">
    <location>
        <begin position="154"/>
        <end position="418"/>
    </location>
</feature>
<keyword evidence="1" id="KW-0479">Metal-binding</keyword>
<dbReference type="Pfam" id="PF01412">
    <property type="entry name" value="ArfGap"/>
    <property type="match status" value="1"/>
</dbReference>
<dbReference type="InterPro" id="IPR038508">
    <property type="entry name" value="ArfGAP_dom_sf"/>
</dbReference>
<evidence type="ECO:0000256" key="1">
    <source>
        <dbReference type="PROSITE-ProRule" id="PRU00288"/>
    </source>
</evidence>
<dbReference type="InterPro" id="IPR044732">
    <property type="entry name" value="ArfGAP_SMAP1-like"/>
</dbReference>
<sequence>MSRRAPAEDRAEKNRNTLKQLVKLESNKSCADCKKNKHPRWASWNLGVFMCIRCSGIHRGMGTHISRVKSVDLDTWTDEQLQSMLRWGNTRANKYWEAKLAPGHVPSESKIENFIRTKYESKRWVMEGPMPDPSTLDAEGDDDVPLNVVQEKAKMERSASGKLASPPGPSNVTRATPRNAPAIDLFGDDPPTRSSSGPPMSKPAPKADAAPPKATKPADSLLGLDFFGGPATAPPPRPSSTTATPGAAPSRPDLKQSILSLYASKPAPPPQPQQSHHQSQGSFGGFQSPTAQSPPAQQSAFGGMNDAFSSMNFSSPAPQQAATPSPFANIGMPSQKSNPTTNTSFGGGGSFFDTTPAAPPPQAQSTQPPAPSRGFSSNSGFGDFFSSTSPTATAPPPVASKSQSNNLFDLMGDAPVSSPVAAKPTPVAVAAAPSYNNSAFNLSKPAAPSQSAAQQPSQPATLANMGNNFDAWGSTEAWGDSSTSTARATTATNTTSSSSQFDGGWGGSASGGFGGTKVTSPKVSADEDFGGWASSAPAPAKPAAPSGNSSAQKPFAGSDDPFENVWG</sequence>
<dbReference type="Proteomes" id="UP000800235">
    <property type="component" value="Unassembled WGS sequence"/>
</dbReference>
<dbReference type="AlphaFoldDB" id="A0A9P4U2N3"/>
<feature type="region of interest" description="Disordered" evidence="2">
    <location>
        <begin position="438"/>
        <end position="567"/>
    </location>
</feature>
<evidence type="ECO:0000313" key="4">
    <source>
        <dbReference type="EMBL" id="KAF2434122.1"/>
    </source>
</evidence>
<feature type="compositionally biased region" description="Low complexity" evidence="2">
    <location>
        <begin position="313"/>
        <end position="328"/>
    </location>
</feature>
<name>A0A9P4U2N3_9PEZI</name>
<evidence type="ECO:0000313" key="5">
    <source>
        <dbReference type="Proteomes" id="UP000800235"/>
    </source>
</evidence>
<dbReference type="CDD" id="cd08839">
    <property type="entry name" value="ArfGap_SMAP"/>
    <property type="match status" value="1"/>
</dbReference>
<organism evidence="4 5">
    <name type="scientific">Tothia fuscella</name>
    <dbReference type="NCBI Taxonomy" id="1048955"/>
    <lineage>
        <taxon>Eukaryota</taxon>
        <taxon>Fungi</taxon>
        <taxon>Dikarya</taxon>
        <taxon>Ascomycota</taxon>
        <taxon>Pezizomycotina</taxon>
        <taxon>Dothideomycetes</taxon>
        <taxon>Pleosporomycetidae</taxon>
        <taxon>Venturiales</taxon>
        <taxon>Cylindrosympodiaceae</taxon>
        <taxon>Tothia</taxon>
    </lineage>
</organism>
<reference evidence="4" key="1">
    <citation type="journal article" date="2020" name="Stud. Mycol.">
        <title>101 Dothideomycetes genomes: a test case for predicting lifestyles and emergence of pathogens.</title>
        <authorList>
            <person name="Haridas S."/>
            <person name="Albert R."/>
            <person name="Binder M."/>
            <person name="Bloem J."/>
            <person name="Labutti K."/>
            <person name="Salamov A."/>
            <person name="Andreopoulos B."/>
            <person name="Baker S."/>
            <person name="Barry K."/>
            <person name="Bills G."/>
            <person name="Bluhm B."/>
            <person name="Cannon C."/>
            <person name="Castanera R."/>
            <person name="Culley D."/>
            <person name="Daum C."/>
            <person name="Ezra D."/>
            <person name="Gonzalez J."/>
            <person name="Henrissat B."/>
            <person name="Kuo A."/>
            <person name="Liang C."/>
            <person name="Lipzen A."/>
            <person name="Lutzoni F."/>
            <person name="Magnuson J."/>
            <person name="Mondo S."/>
            <person name="Nolan M."/>
            <person name="Ohm R."/>
            <person name="Pangilinan J."/>
            <person name="Park H.-J."/>
            <person name="Ramirez L."/>
            <person name="Alfaro M."/>
            <person name="Sun H."/>
            <person name="Tritt A."/>
            <person name="Yoshinaga Y."/>
            <person name="Zwiers L.-H."/>
            <person name="Turgeon B."/>
            <person name="Goodwin S."/>
            <person name="Spatafora J."/>
            <person name="Crous P."/>
            <person name="Grigoriev I."/>
        </authorList>
    </citation>
    <scope>NUCLEOTIDE SEQUENCE</scope>
    <source>
        <strain evidence="4">CBS 130266</strain>
    </source>
</reference>
<feature type="compositionally biased region" description="Low complexity" evidence="2">
    <location>
        <begin position="363"/>
        <end position="392"/>
    </location>
</feature>
<comment type="caution">
    <text evidence="4">The sequence shown here is derived from an EMBL/GenBank/DDBJ whole genome shotgun (WGS) entry which is preliminary data.</text>
</comment>
<dbReference type="Gene3D" id="1.10.220.150">
    <property type="entry name" value="Arf GTPase activating protein"/>
    <property type="match status" value="1"/>
</dbReference>
<feature type="compositionally biased region" description="Low complexity" evidence="2">
    <location>
        <begin position="445"/>
        <end position="460"/>
    </location>
</feature>
<dbReference type="InterPro" id="IPR051718">
    <property type="entry name" value="ARF_GTPase-activating"/>
</dbReference>
<keyword evidence="1" id="KW-0862">Zinc</keyword>
<dbReference type="InterPro" id="IPR037278">
    <property type="entry name" value="ARFGAP/RecO"/>
</dbReference>
<feature type="compositionally biased region" description="Low complexity" evidence="2">
    <location>
        <begin position="273"/>
        <end position="300"/>
    </location>
</feature>
<keyword evidence="1" id="KW-0863">Zinc-finger</keyword>
<evidence type="ECO:0000259" key="3">
    <source>
        <dbReference type="PROSITE" id="PS50115"/>
    </source>
</evidence>
<dbReference type="InterPro" id="IPR001164">
    <property type="entry name" value="ArfGAP_dom"/>
</dbReference>
<feature type="compositionally biased region" description="Gly residues" evidence="2">
    <location>
        <begin position="503"/>
        <end position="515"/>
    </location>
</feature>